<dbReference type="InterPro" id="IPR052861">
    <property type="entry name" value="BPTI/Kunitz_domain"/>
</dbReference>
<dbReference type="EMBL" id="BTSY01000001">
    <property type="protein sequence ID" value="GMT10793.1"/>
    <property type="molecule type" value="Genomic_DNA"/>
</dbReference>
<evidence type="ECO:0000313" key="2">
    <source>
        <dbReference type="EMBL" id="GMT10793.1"/>
    </source>
</evidence>
<feature type="chain" id="PRO_5043618952" description="BPTI/Kunitz inhibitor domain-containing protein" evidence="1">
    <location>
        <begin position="18"/>
        <end position="179"/>
    </location>
</feature>
<sequence length="179" mass="20449">MLLPSLLFLSLGVFVQAGDQCKIGSKKIMYYFEPNRMACFPQMTIECSQEATERYETLRECQRRRLPMDFNMCAANFPAVKRPNGESHCFHETMPEFEQNKCPEGSFCNFGFRVGICCDKKIEDEYNAEAHAACPEGKKAIRTPGDEFDRPVFGKECSHNFCPADTSCQQGKYLAWCCK</sequence>
<reference evidence="2" key="1">
    <citation type="submission" date="2023-10" db="EMBL/GenBank/DDBJ databases">
        <title>Genome assembly of Pristionchus species.</title>
        <authorList>
            <person name="Yoshida K."/>
            <person name="Sommer R.J."/>
        </authorList>
    </citation>
    <scope>NUCLEOTIDE SEQUENCE</scope>
    <source>
        <strain evidence="2">RS5133</strain>
    </source>
</reference>
<dbReference type="PANTHER" id="PTHR47248:SF7">
    <property type="entry name" value="BPTI_KUNITZ INHIBITOR DOMAIN-CONTAINING PROTEIN"/>
    <property type="match status" value="1"/>
</dbReference>
<gene>
    <name evidence="2" type="ORF">PFISCL1PPCAC_2090</name>
</gene>
<evidence type="ECO:0000313" key="3">
    <source>
        <dbReference type="Proteomes" id="UP001432322"/>
    </source>
</evidence>
<comment type="caution">
    <text evidence="2">The sequence shown here is derived from an EMBL/GenBank/DDBJ whole genome shotgun (WGS) entry which is preliminary data.</text>
</comment>
<dbReference type="AlphaFoldDB" id="A0AAV5UX51"/>
<name>A0AAV5UX51_9BILA</name>
<dbReference type="Proteomes" id="UP001432322">
    <property type="component" value="Unassembled WGS sequence"/>
</dbReference>
<protein>
    <recommendedName>
        <fullName evidence="4">BPTI/Kunitz inhibitor domain-containing protein</fullName>
    </recommendedName>
</protein>
<evidence type="ECO:0008006" key="4">
    <source>
        <dbReference type="Google" id="ProtNLM"/>
    </source>
</evidence>
<keyword evidence="3" id="KW-1185">Reference proteome</keyword>
<feature type="signal peptide" evidence="1">
    <location>
        <begin position="1"/>
        <end position="17"/>
    </location>
</feature>
<dbReference type="PANTHER" id="PTHR47248">
    <property type="entry name" value="PROTEIN CBG06772"/>
    <property type="match status" value="1"/>
</dbReference>
<organism evidence="2 3">
    <name type="scientific">Pristionchus fissidentatus</name>
    <dbReference type="NCBI Taxonomy" id="1538716"/>
    <lineage>
        <taxon>Eukaryota</taxon>
        <taxon>Metazoa</taxon>
        <taxon>Ecdysozoa</taxon>
        <taxon>Nematoda</taxon>
        <taxon>Chromadorea</taxon>
        <taxon>Rhabditida</taxon>
        <taxon>Rhabditina</taxon>
        <taxon>Diplogasteromorpha</taxon>
        <taxon>Diplogasteroidea</taxon>
        <taxon>Neodiplogasteridae</taxon>
        <taxon>Pristionchus</taxon>
    </lineage>
</organism>
<proteinExistence type="predicted"/>
<evidence type="ECO:0000256" key="1">
    <source>
        <dbReference type="SAM" id="SignalP"/>
    </source>
</evidence>
<accession>A0AAV5UX51</accession>
<keyword evidence="1" id="KW-0732">Signal</keyword>